<name>A0AAV5TGE7_9BILA</name>
<reference evidence="2" key="1">
    <citation type="submission" date="2023-10" db="EMBL/GenBank/DDBJ databases">
        <title>Genome assembly of Pristionchus species.</title>
        <authorList>
            <person name="Yoshida K."/>
            <person name="Sommer R.J."/>
        </authorList>
    </citation>
    <scope>NUCLEOTIDE SEQUENCE</scope>
    <source>
        <strain evidence="2">RS0144</strain>
    </source>
</reference>
<dbReference type="AlphaFoldDB" id="A0AAV5TGE7"/>
<dbReference type="Proteomes" id="UP001432027">
    <property type="component" value="Unassembled WGS sequence"/>
</dbReference>
<keyword evidence="1" id="KW-0812">Transmembrane</keyword>
<dbReference type="EMBL" id="BTSX01000004">
    <property type="protein sequence ID" value="GMS92001.1"/>
    <property type="molecule type" value="Genomic_DNA"/>
</dbReference>
<proteinExistence type="predicted"/>
<comment type="caution">
    <text evidence="2">The sequence shown here is derived from an EMBL/GenBank/DDBJ whole genome shotgun (WGS) entry which is preliminary data.</text>
</comment>
<sequence>MRNAQVFTKLAIPLTLATTPGFTFYPVYKLVPVGTEYDTLIYFSVAMFDMWLSVASVVVVAFVPFVEPKMLLFIRWFPRKQAALSRMKSQIPESDVYFNQLSKALHA</sequence>
<keyword evidence="3" id="KW-1185">Reference proteome</keyword>
<accession>A0AAV5TGE7</accession>
<keyword evidence="1" id="KW-1133">Transmembrane helix</keyword>
<evidence type="ECO:0000256" key="1">
    <source>
        <dbReference type="SAM" id="Phobius"/>
    </source>
</evidence>
<evidence type="ECO:0000313" key="2">
    <source>
        <dbReference type="EMBL" id="GMS92001.1"/>
    </source>
</evidence>
<feature type="transmembrane region" description="Helical" evidence="1">
    <location>
        <begin position="7"/>
        <end position="28"/>
    </location>
</feature>
<organism evidence="2 3">
    <name type="scientific">Pristionchus entomophagus</name>
    <dbReference type="NCBI Taxonomy" id="358040"/>
    <lineage>
        <taxon>Eukaryota</taxon>
        <taxon>Metazoa</taxon>
        <taxon>Ecdysozoa</taxon>
        <taxon>Nematoda</taxon>
        <taxon>Chromadorea</taxon>
        <taxon>Rhabditida</taxon>
        <taxon>Rhabditina</taxon>
        <taxon>Diplogasteromorpha</taxon>
        <taxon>Diplogasteroidea</taxon>
        <taxon>Neodiplogasteridae</taxon>
        <taxon>Pristionchus</taxon>
    </lineage>
</organism>
<keyword evidence="1" id="KW-0472">Membrane</keyword>
<protein>
    <recommendedName>
        <fullName evidence="4">G protein-coupled receptor</fullName>
    </recommendedName>
</protein>
<feature type="transmembrane region" description="Helical" evidence="1">
    <location>
        <begin position="40"/>
        <end position="66"/>
    </location>
</feature>
<gene>
    <name evidence="2" type="ORF">PENTCL1PPCAC_14176</name>
</gene>
<feature type="non-terminal residue" evidence="2">
    <location>
        <position position="107"/>
    </location>
</feature>
<evidence type="ECO:0000313" key="3">
    <source>
        <dbReference type="Proteomes" id="UP001432027"/>
    </source>
</evidence>
<evidence type="ECO:0008006" key="4">
    <source>
        <dbReference type="Google" id="ProtNLM"/>
    </source>
</evidence>